<reference evidence="1 2" key="1">
    <citation type="submission" date="2022-09" db="EMBL/GenBank/DDBJ databases">
        <title>Interaction between co-microsymbionts with complementary sets of symbiotic genes in legume-rhizobium systems.</title>
        <authorList>
            <person name="Safronova V."/>
            <person name="Sazanova A."/>
            <person name="Afonin A."/>
            <person name="Chirak E."/>
        </authorList>
    </citation>
    <scope>NUCLEOTIDE SEQUENCE [LARGE SCALE GENOMIC DNA]</scope>
    <source>
        <strain evidence="1 2">A18/4-1</strain>
    </source>
</reference>
<protein>
    <submittedName>
        <fullName evidence="1">Uncharacterized protein</fullName>
    </submittedName>
</protein>
<gene>
    <name evidence="1" type="ORF">N8A98_13555</name>
</gene>
<proteinExistence type="predicted"/>
<sequence length="76" mass="7960">MLVTPLAVDIGTEEVRIGGADGGVKVRFDASQVEVSTEHHAGVEKQYAPSVDLTRVLFAVRGSAAQGEIALDITPI</sequence>
<evidence type="ECO:0000313" key="2">
    <source>
        <dbReference type="Proteomes" id="UP001061862"/>
    </source>
</evidence>
<name>A0ABY6C838_9HYPH</name>
<dbReference type="Proteomes" id="UP001061862">
    <property type="component" value="Chromosome"/>
</dbReference>
<evidence type="ECO:0000313" key="1">
    <source>
        <dbReference type="EMBL" id="UXN68297.1"/>
    </source>
</evidence>
<keyword evidence="2" id="KW-1185">Reference proteome</keyword>
<accession>A0ABY6C838</accession>
<dbReference type="RefSeq" id="WP_262166068.1">
    <property type="nucleotide sequence ID" value="NZ_CP104965.1"/>
</dbReference>
<organism evidence="1 2">
    <name type="scientific">Devosia neptuniae</name>
    <dbReference type="NCBI Taxonomy" id="191302"/>
    <lineage>
        <taxon>Bacteria</taxon>
        <taxon>Pseudomonadati</taxon>
        <taxon>Pseudomonadota</taxon>
        <taxon>Alphaproteobacteria</taxon>
        <taxon>Hyphomicrobiales</taxon>
        <taxon>Devosiaceae</taxon>
        <taxon>Devosia</taxon>
    </lineage>
</organism>
<dbReference type="EMBL" id="CP104965">
    <property type="protein sequence ID" value="UXN68297.1"/>
    <property type="molecule type" value="Genomic_DNA"/>
</dbReference>